<keyword evidence="7" id="KW-0472">Membrane</keyword>
<feature type="region of interest" description="Disordered" evidence="6">
    <location>
        <begin position="157"/>
        <end position="231"/>
    </location>
</feature>
<feature type="compositionally biased region" description="Acidic residues" evidence="6">
    <location>
        <begin position="187"/>
        <end position="199"/>
    </location>
</feature>
<keyword evidence="2 4" id="KW-0863">Zinc-finger</keyword>
<evidence type="ECO:0000313" key="10">
    <source>
        <dbReference type="Proteomes" id="UP000694251"/>
    </source>
</evidence>
<proteinExistence type="predicted"/>
<comment type="caution">
    <text evidence="9">The sequence shown here is derived from an EMBL/GenBank/DDBJ whole genome shotgun (WGS) entry which is preliminary data.</text>
</comment>
<dbReference type="GO" id="GO:0008270">
    <property type="term" value="F:zinc ion binding"/>
    <property type="evidence" value="ECO:0007669"/>
    <property type="project" value="UniProtKB-KW"/>
</dbReference>
<sequence length="515" mass="58826">MTDPVPVIVVSGNWVKKHKFVFNTDDKGCRVVQIDEETTHDKLVKLVLDDYGLNELSHQLKLSYMFSKKAMKNMSLDTPPVYVSNDRQLQCFLSLRKIDQLRLCVEFTVKEYMEISRKDGSRGRMKRPSSSGSKLESRYEVPDGGFEGFCYDYSENQDEEAGDQEAGDQEADDEEEDDEFSSRFDVFDDSDGASSDDDNFTVYGDPQNKDEDSPSLPPKKKPQNIEMAGSAGDSEALRLELSSLNLAVGQRYRSKEDLVYRLKLLAVRDGFDFNVPVSNPTAVNIVCSSLSISWSLVRLRKFLNDVLGIIVANGREDLPVLNPGVGYWVDKTTVTWFKFNYDLSVAIAEILKQNWHHEWPTYHLIPADVKERWFILLAVFKSKTDKNPNRRFFGCQLYKEGGNAHCKFFRWLDEEVIGWPKRALAEAQSVIKEKTEKIEELNATILELRGDLERQNLEISSINTEDEKILIELGLQKRIDEMETIVYRQRIVIRGLTGLLVCVVSAIVFCIVSDV</sequence>
<dbReference type="InterPro" id="IPR010666">
    <property type="entry name" value="Znf_GRF"/>
</dbReference>
<evidence type="ECO:0000256" key="6">
    <source>
        <dbReference type="SAM" id="MobiDB-lite"/>
    </source>
</evidence>
<gene>
    <name evidence="9" type="ORF">ISN44_As10g024970</name>
</gene>
<feature type="compositionally biased region" description="Acidic residues" evidence="6">
    <location>
        <begin position="157"/>
        <end position="179"/>
    </location>
</feature>
<dbReference type="EMBL" id="JAEFBJ010000010">
    <property type="protein sequence ID" value="KAG7565872.1"/>
    <property type="molecule type" value="Genomic_DNA"/>
</dbReference>
<organism evidence="9 10">
    <name type="scientific">Arabidopsis suecica</name>
    <name type="common">Swedish thale-cress</name>
    <name type="synonym">Cardaminopsis suecica</name>
    <dbReference type="NCBI Taxonomy" id="45249"/>
    <lineage>
        <taxon>Eukaryota</taxon>
        <taxon>Viridiplantae</taxon>
        <taxon>Streptophyta</taxon>
        <taxon>Embryophyta</taxon>
        <taxon>Tracheophyta</taxon>
        <taxon>Spermatophyta</taxon>
        <taxon>Magnoliopsida</taxon>
        <taxon>eudicotyledons</taxon>
        <taxon>Gunneridae</taxon>
        <taxon>Pentapetalae</taxon>
        <taxon>rosids</taxon>
        <taxon>malvids</taxon>
        <taxon>Brassicales</taxon>
        <taxon>Brassicaceae</taxon>
        <taxon>Camelineae</taxon>
        <taxon>Arabidopsis</taxon>
    </lineage>
</organism>
<name>A0A8T1ZY69_ARASU</name>
<keyword evidence="3" id="KW-0862">Zinc</keyword>
<evidence type="ECO:0000259" key="8">
    <source>
        <dbReference type="PROSITE" id="PS51999"/>
    </source>
</evidence>
<keyword evidence="7" id="KW-0812">Transmembrane</keyword>
<feature type="transmembrane region" description="Helical" evidence="7">
    <location>
        <begin position="491"/>
        <end position="512"/>
    </location>
</feature>
<feature type="coiled-coil region" evidence="5">
    <location>
        <begin position="424"/>
        <end position="458"/>
    </location>
</feature>
<keyword evidence="7" id="KW-1133">Transmembrane helix</keyword>
<dbReference type="OrthoDB" id="1096464at2759"/>
<evidence type="ECO:0000256" key="1">
    <source>
        <dbReference type="ARBA" id="ARBA00022723"/>
    </source>
</evidence>
<keyword evidence="5" id="KW-0175">Coiled coil</keyword>
<accession>A0A8T1ZY69</accession>
<protein>
    <recommendedName>
        <fullName evidence="8">GRF-type domain-containing protein</fullName>
    </recommendedName>
</protein>
<dbReference type="PROSITE" id="PS51999">
    <property type="entry name" value="ZF_GRF"/>
    <property type="match status" value="1"/>
</dbReference>
<evidence type="ECO:0000313" key="9">
    <source>
        <dbReference type="EMBL" id="KAG7565872.1"/>
    </source>
</evidence>
<evidence type="ECO:0000256" key="3">
    <source>
        <dbReference type="ARBA" id="ARBA00022833"/>
    </source>
</evidence>
<evidence type="ECO:0000256" key="7">
    <source>
        <dbReference type="SAM" id="Phobius"/>
    </source>
</evidence>
<evidence type="ECO:0000256" key="2">
    <source>
        <dbReference type="ARBA" id="ARBA00022771"/>
    </source>
</evidence>
<keyword evidence="10" id="KW-1185">Reference proteome</keyword>
<keyword evidence="1" id="KW-0479">Metal-binding</keyword>
<reference evidence="9 10" key="1">
    <citation type="submission" date="2020-12" db="EMBL/GenBank/DDBJ databases">
        <title>Concerted genomic and epigenomic changes stabilize Arabidopsis allopolyploids.</title>
        <authorList>
            <person name="Chen Z."/>
        </authorList>
    </citation>
    <scope>NUCLEOTIDE SEQUENCE [LARGE SCALE GENOMIC DNA]</scope>
    <source>
        <strain evidence="9">As9502</strain>
        <tissue evidence="9">Leaf</tissue>
    </source>
</reference>
<dbReference type="PANTHER" id="PTHR33248">
    <property type="entry name" value="ZINC ION-BINDING PROTEIN"/>
    <property type="match status" value="1"/>
</dbReference>
<feature type="domain" description="GRF-type" evidence="8">
    <location>
        <begin position="367"/>
        <end position="415"/>
    </location>
</feature>
<evidence type="ECO:0000256" key="5">
    <source>
        <dbReference type="SAM" id="Coils"/>
    </source>
</evidence>
<dbReference type="AlphaFoldDB" id="A0A8T1ZY69"/>
<evidence type="ECO:0000256" key="4">
    <source>
        <dbReference type="PROSITE-ProRule" id="PRU01343"/>
    </source>
</evidence>
<feature type="region of interest" description="Disordered" evidence="6">
    <location>
        <begin position="118"/>
        <end position="141"/>
    </location>
</feature>
<dbReference type="Proteomes" id="UP000694251">
    <property type="component" value="Chromosome 10"/>
</dbReference>